<keyword evidence="1" id="KW-0732">Signal</keyword>
<evidence type="ECO:0000256" key="1">
    <source>
        <dbReference type="SAM" id="SignalP"/>
    </source>
</evidence>
<comment type="caution">
    <text evidence="2">The sequence shown here is derived from an EMBL/GenBank/DDBJ whole genome shotgun (WGS) entry which is preliminary data.</text>
</comment>
<name>A0A9X3IA91_9SPHI</name>
<reference evidence="2" key="1">
    <citation type="submission" date="2022-11" db="EMBL/GenBank/DDBJ databases">
        <authorList>
            <person name="Graham C."/>
            <person name="Newman J.D."/>
        </authorList>
    </citation>
    <scope>NUCLEOTIDE SEQUENCE</scope>
    <source>
        <strain evidence="2">DSM 19486</strain>
    </source>
</reference>
<protein>
    <submittedName>
        <fullName evidence="2">Uncharacterized protein</fullName>
    </submittedName>
</protein>
<evidence type="ECO:0000313" key="3">
    <source>
        <dbReference type="Proteomes" id="UP001142592"/>
    </source>
</evidence>
<keyword evidence="3" id="KW-1185">Reference proteome</keyword>
<feature type="chain" id="PRO_5040772026" evidence="1">
    <location>
        <begin position="23"/>
        <end position="138"/>
    </location>
</feature>
<dbReference type="AlphaFoldDB" id="A0A9X3IA91"/>
<feature type="signal peptide" evidence="1">
    <location>
        <begin position="1"/>
        <end position="22"/>
    </location>
</feature>
<organism evidence="2 3">
    <name type="scientific">Pedobacter agri</name>
    <dbReference type="NCBI Taxonomy" id="454586"/>
    <lineage>
        <taxon>Bacteria</taxon>
        <taxon>Pseudomonadati</taxon>
        <taxon>Bacteroidota</taxon>
        <taxon>Sphingobacteriia</taxon>
        <taxon>Sphingobacteriales</taxon>
        <taxon>Sphingobacteriaceae</taxon>
        <taxon>Pedobacter</taxon>
    </lineage>
</organism>
<dbReference type="Proteomes" id="UP001142592">
    <property type="component" value="Unassembled WGS sequence"/>
</dbReference>
<accession>A0A9X3IA91</accession>
<proteinExistence type="predicted"/>
<sequence length="138" mass="15907">MKKLLFAPLVFLLFVKLGYCQSVDMATLREKVRHNKNYIIYTNTIDETVKASLNKEFSLNEVGAKVDKSKVGKLQTLQEFKDFYRKAGVKGGDRLAALQYKISYSLKALIRDIPELKKIPKAQFNELLKPPRRVVKTR</sequence>
<dbReference type="RefSeq" id="WP_010599118.1">
    <property type="nucleotide sequence ID" value="NZ_JAPJUH010000005.1"/>
</dbReference>
<evidence type="ECO:0000313" key="2">
    <source>
        <dbReference type="EMBL" id="MCX3266667.1"/>
    </source>
</evidence>
<dbReference type="EMBL" id="JAPJUH010000005">
    <property type="protein sequence ID" value="MCX3266667.1"/>
    <property type="molecule type" value="Genomic_DNA"/>
</dbReference>
<gene>
    <name evidence="2" type="ORF">OQZ29_18055</name>
</gene>